<dbReference type="AlphaFoldDB" id="A0A5P1ET89"/>
<keyword evidence="5" id="KW-1185">Reference proteome</keyword>
<name>A0A5P1ET89_ASPOF</name>
<feature type="region of interest" description="SAW" evidence="3">
    <location>
        <begin position="277"/>
        <end position="299"/>
    </location>
</feature>
<evidence type="ECO:0000256" key="2">
    <source>
        <dbReference type="ARBA" id="ARBA00023163"/>
    </source>
</evidence>
<evidence type="ECO:0000313" key="5">
    <source>
        <dbReference type="Proteomes" id="UP000243459"/>
    </source>
</evidence>
<proteinExistence type="inferred from homology"/>
<evidence type="ECO:0000256" key="3">
    <source>
        <dbReference type="PROSITE-ProRule" id="PRU01191"/>
    </source>
</evidence>
<protein>
    <submittedName>
        <fullName evidence="4">Uncharacterized protein</fullName>
    </submittedName>
</protein>
<dbReference type="Pfam" id="PF03514">
    <property type="entry name" value="GRAS"/>
    <property type="match status" value="2"/>
</dbReference>
<gene>
    <name evidence="4" type="ORF">A4U43_C05F10260</name>
</gene>
<comment type="caution">
    <text evidence="3">Lacks conserved residue(s) required for the propagation of feature annotation.</text>
</comment>
<keyword evidence="2" id="KW-0804">Transcription</keyword>
<dbReference type="InterPro" id="IPR005202">
    <property type="entry name" value="TF_GRAS"/>
</dbReference>
<evidence type="ECO:0000313" key="4">
    <source>
        <dbReference type="EMBL" id="ONK68327.1"/>
    </source>
</evidence>
<dbReference type="PROSITE" id="PS50985">
    <property type="entry name" value="GRAS"/>
    <property type="match status" value="1"/>
</dbReference>
<dbReference type="EMBL" id="CM007385">
    <property type="protein sequence ID" value="ONK68327.1"/>
    <property type="molecule type" value="Genomic_DNA"/>
</dbReference>
<dbReference type="Gramene" id="ONK68327">
    <property type="protein sequence ID" value="ONK68327"/>
    <property type="gene ID" value="A4U43_C05F10260"/>
</dbReference>
<dbReference type="Proteomes" id="UP000243459">
    <property type="component" value="Chromosome 5"/>
</dbReference>
<comment type="similarity">
    <text evidence="3">Belongs to the GRAS family.</text>
</comment>
<dbReference type="PANTHER" id="PTHR31636">
    <property type="entry name" value="OSJNBA0084A10.13 PROTEIN-RELATED"/>
    <property type="match status" value="1"/>
</dbReference>
<evidence type="ECO:0000256" key="1">
    <source>
        <dbReference type="ARBA" id="ARBA00023015"/>
    </source>
</evidence>
<reference evidence="5" key="1">
    <citation type="journal article" date="2017" name="Nat. Commun.">
        <title>The asparagus genome sheds light on the origin and evolution of a young Y chromosome.</title>
        <authorList>
            <person name="Harkess A."/>
            <person name="Zhou J."/>
            <person name="Xu C."/>
            <person name="Bowers J.E."/>
            <person name="Van der Hulst R."/>
            <person name="Ayyampalayam S."/>
            <person name="Mercati F."/>
            <person name="Riccardi P."/>
            <person name="McKain M.R."/>
            <person name="Kakrana A."/>
            <person name="Tang H."/>
            <person name="Ray J."/>
            <person name="Groenendijk J."/>
            <person name="Arikit S."/>
            <person name="Mathioni S.M."/>
            <person name="Nakano M."/>
            <person name="Shan H."/>
            <person name="Telgmann-Rauber A."/>
            <person name="Kanno A."/>
            <person name="Yue Z."/>
            <person name="Chen H."/>
            <person name="Li W."/>
            <person name="Chen Y."/>
            <person name="Xu X."/>
            <person name="Zhang Y."/>
            <person name="Luo S."/>
            <person name="Chen H."/>
            <person name="Gao J."/>
            <person name="Mao Z."/>
            <person name="Pires J.C."/>
            <person name="Luo M."/>
            <person name="Kudrna D."/>
            <person name="Wing R.A."/>
            <person name="Meyers B.C."/>
            <person name="Yi K."/>
            <person name="Kong H."/>
            <person name="Lavrijsen P."/>
            <person name="Sunseri F."/>
            <person name="Falavigna A."/>
            <person name="Ye Y."/>
            <person name="Leebens-Mack J.H."/>
            <person name="Chen G."/>
        </authorList>
    </citation>
    <scope>NUCLEOTIDE SEQUENCE [LARGE SCALE GENOMIC DNA]</scope>
    <source>
        <strain evidence="5">cv. DH0086</strain>
    </source>
</reference>
<accession>A0A5P1ET89</accession>
<sequence length="299" mass="33214">MMKSDYEVRNGALGLIQPNDIPWDCGPMGLQIPQDSLARAVGPVVLGGNCTGSDFSEFMDLVAQHISNMSPDSTIDEFSVDNSTISTDKTFPPPFAQTEYYRPHKAPRRDRMSDISTRLVPEHAKVATTKPANEHEEQALSMITTLLECAVAISIDNLPDANRMLLELTQLASPYSPSCAERVIAYFTHAMLSRVMSSRLSIYWATMRLIEALRPNAITLVEQEMIRTGSFLDRFVGSLHYYSTLFDSLGASLPVDNPSRYRVENGLLAREIGNILAIRRNSRVGGWNWAEGPRSLSCP</sequence>
<keyword evidence="1" id="KW-0805">Transcription regulation</keyword>
<organism evidence="4 5">
    <name type="scientific">Asparagus officinalis</name>
    <name type="common">Garden asparagus</name>
    <dbReference type="NCBI Taxonomy" id="4686"/>
    <lineage>
        <taxon>Eukaryota</taxon>
        <taxon>Viridiplantae</taxon>
        <taxon>Streptophyta</taxon>
        <taxon>Embryophyta</taxon>
        <taxon>Tracheophyta</taxon>
        <taxon>Spermatophyta</taxon>
        <taxon>Magnoliopsida</taxon>
        <taxon>Liliopsida</taxon>
        <taxon>Asparagales</taxon>
        <taxon>Asparagaceae</taxon>
        <taxon>Asparagoideae</taxon>
        <taxon>Asparagus</taxon>
    </lineage>
</organism>